<name>A0A840RMB6_9NEIS</name>
<keyword evidence="2" id="KW-1185">Reference proteome</keyword>
<proteinExistence type="predicted"/>
<comment type="caution">
    <text evidence="1">The sequence shown here is derived from an EMBL/GenBank/DDBJ whole genome shotgun (WGS) entry which is preliminary data.</text>
</comment>
<dbReference type="Proteomes" id="UP000543030">
    <property type="component" value="Unassembled WGS sequence"/>
</dbReference>
<reference evidence="1 2" key="1">
    <citation type="submission" date="2020-08" db="EMBL/GenBank/DDBJ databases">
        <title>Genomic Encyclopedia of Type Strains, Phase IV (KMG-IV): sequencing the most valuable type-strain genomes for metagenomic binning, comparative biology and taxonomic classification.</title>
        <authorList>
            <person name="Goeker M."/>
        </authorList>
    </citation>
    <scope>NUCLEOTIDE SEQUENCE [LARGE SCALE GENOMIC DNA]</scope>
    <source>
        <strain evidence="1 2">DSM 18233</strain>
    </source>
</reference>
<dbReference type="EMBL" id="JACHHN010000013">
    <property type="protein sequence ID" value="MBB5193668.1"/>
    <property type="molecule type" value="Genomic_DNA"/>
</dbReference>
<sequence>MKKLDFEQMVFVPLPAMWNIALDGPLPACAQSFLQAFDNTTPPAKEVAKIRKATLAWRPVRF</sequence>
<dbReference type="AlphaFoldDB" id="A0A840RMB6"/>
<accession>A0A840RMB6</accession>
<evidence type="ECO:0000313" key="2">
    <source>
        <dbReference type="Proteomes" id="UP000543030"/>
    </source>
</evidence>
<gene>
    <name evidence="1" type="ORF">HNQ50_004428</name>
</gene>
<dbReference type="RefSeq" id="WP_184103577.1">
    <property type="nucleotide sequence ID" value="NZ_JACHHN010000013.1"/>
</dbReference>
<organism evidence="1 2">
    <name type="scientific">Silvimonas terrae</name>
    <dbReference type="NCBI Taxonomy" id="300266"/>
    <lineage>
        <taxon>Bacteria</taxon>
        <taxon>Pseudomonadati</taxon>
        <taxon>Pseudomonadota</taxon>
        <taxon>Betaproteobacteria</taxon>
        <taxon>Neisseriales</taxon>
        <taxon>Chitinibacteraceae</taxon>
        <taxon>Silvimonas</taxon>
    </lineage>
</organism>
<evidence type="ECO:0000313" key="1">
    <source>
        <dbReference type="EMBL" id="MBB5193668.1"/>
    </source>
</evidence>
<protein>
    <submittedName>
        <fullName evidence="1">Uncharacterized protein</fullName>
    </submittedName>
</protein>